<dbReference type="OrthoDB" id="2419260at2759"/>
<keyword evidence="2" id="KW-1185">Reference proteome</keyword>
<protein>
    <submittedName>
        <fullName evidence="1">821_t:CDS:1</fullName>
    </submittedName>
</protein>
<accession>A0A9W4SDN6</accession>
<organism evidence="1 2">
    <name type="scientific">Funneliformis geosporum</name>
    <dbReference type="NCBI Taxonomy" id="1117311"/>
    <lineage>
        <taxon>Eukaryota</taxon>
        <taxon>Fungi</taxon>
        <taxon>Fungi incertae sedis</taxon>
        <taxon>Mucoromycota</taxon>
        <taxon>Glomeromycotina</taxon>
        <taxon>Glomeromycetes</taxon>
        <taxon>Glomerales</taxon>
        <taxon>Glomeraceae</taxon>
        <taxon>Funneliformis</taxon>
    </lineage>
</organism>
<comment type="caution">
    <text evidence="1">The sequence shown here is derived from an EMBL/GenBank/DDBJ whole genome shotgun (WGS) entry which is preliminary data.</text>
</comment>
<sequence>MLLNIPIVDYDFEDDNFHTEEVRQIKSRPLNEMLYQKLDKQTSELECLCERIKDLEIQRTNTQKHHHILPSKESASAPPSISYLSPINLPPIGELIDYQSIMRRVEELERNSILANHELGRLRRENVDLNDKIPLLVQVEVNLQLKKFKKEISKNLPSSHPSSNYLSSQRDTDFDQLHTQIKKIYDYKASLKNIRYLKHYFSNDHLIRYTKSEHFNSLSEKIKRLINLLIYEILSDEFRLESLKLSQKLEEYIKRNLIPELPNGCKSYTEFEYNKAFKFLSKMQKKRVKKLVRLENNNNMTTPKRFLQKQKKSYKWSNNYAVKHGGLIVICADDIEYY</sequence>
<name>A0A9W4SDN6_9GLOM</name>
<gene>
    <name evidence="1" type="ORF">FWILDA_LOCUS2095</name>
</gene>
<reference evidence="1" key="1">
    <citation type="submission" date="2022-08" db="EMBL/GenBank/DDBJ databases">
        <authorList>
            <person name="Kallberg Y."/>
            <person name="Tangrot J."/>
            <person name="Rosling A."/>
        </authorList>
    </citation>
    <scope>NUCLEOTIDE SEQUENCE</scope>
    <source>
        <strain evidence="1">Wild A</strain>
    </source>
</reference>
<evidence type="ECO:0000313" key="1">
    <source>
        <dbReference type="EMBL" id="CAI2165482.1"/>
    </source>
</evidence>
<evidence type="ECO:0000313" key="2">
    <source>
        <dbReference type="Proteomes" id="UP001153678"/>
    </source>
</evidence>
<dbReference type="AlphaFoldDB" id="A0A9W4SDN6"/>
<dbReference type="EMBL" id="CAMKVN010000227">
    <property type="protein sequence ID" value="CAI2165482.1"/>
    <property type="molecule type" value="Genomic_DNA"/>
</dbReference>
<dbReference type="Proteomes" id="UP001153678">
    <property type="component" value="Unassembled WGS sequence"/>
</dbReference>
<proteinExistence type="predicted"/>